<dbReference type="AlphaFoldDB" id="A0A2Z7CFG0"/>
<accession>A0A2Z7CFG0</accession>
<gene>
    <name evidence="1" type="ORF">F511_04470</name>
</gene>
<evidence type="ECO:0000313" key="2">
    <source>
        <dbReference type="Proteomes" id="UP000250235"/>
    </source>
</evidence>
<keyword evidence="2" id="KW-1185">Reference proteome</keyword>
<reference evidence="1 2" key="1">
    <citation type="journal article" date="2015" name="Proc. Natl. Acad. Sci. U.S.A.">
        <title>The resurrection genome of Boea hygrometrica: A blueprint for survival of dehydration.</title>
        <authorList>
            <person name="Xiao L."/>
            <person name="Yang G."/>
            <person name="Zhang L."/>
            <person name="Yang X."/>
            <person name="Zhao S."/>
            <person name="Ji Z."/>
            <person name="Zhou Q."/>
            <person name="Hu M."/>
            <person name="Wang Y."/>
            <person name="Chen M."/>
            <person name="Xu Y."/>
            <person name="Jin H."/>
            <person name="Xiao X."/>
            <person name="Hu G."/>
            <person name="Bao F."/>
            <person name="Hu Y."/>
            <person name="Wan P."/>
            <person name="Li L."/>
            <person name="Deng X."/>
            <person name="Kuang T."/>
            <person name="Xiang C."/>
            <person name="Zhu J.K."/>
            <person name="Oliver M.J."/>
            <person name="He Y."/>
        </authorList>
    </citation>
    <scope>NUCLEOTIDE SEQUENCE [LARGE SCALE GENOMIC DNA]</scope>
    <source>
        <strain evidence="2">cv. XS01</strain>
    </source>
</reference>
<name>A0A2Z7CFG0_9LAMI</name>
<proteinExistence type="predicted"/>
<organism evidence="1 2">
    <name type="scientific">Dorcoceras hygrometricum</name>
    <dbReference type="NCBI Taxonomy" id="472368"/>
    <lineage>
        <taxon>Eukaryota</taxon>
        <taxon>Viridiplantae</taxon>
        <taxon>Streptophyta</taxon>
        <taxon>Embryophyta</taxon>
        <taxon>Tracheophyta</taxon>
        <taxon>Spermatophyta</taxon>
        <taxon>Magnoliopsida</taxon>
        <taxon>eudicotyledons</taxon>
        <taxon>Gunneridae</taxon>
        <taxon>Pentapetalae</taxon>
        <taxon>asterids</taxon>
        <taxon>lamiids</taxon>
        <taxon>Lamiales</taxon>
        <taxon>Gesneriaceae</taxon>
        <taxon>Didymocarpoideae</taxon>
        <taxon>Trichosporeae</taxon>
        <taxon>Loxocarpinae</taxon>
        <taxon>Dorcoceras</taxon>
    </lineage>
</organism>
<protein>
    <submittedName>
        <fullName evidence="1">Uncharacterized protein</fullName>
    </submittedName>
</protein>
<sequence length="52" mass="6033">MYSIRRAELNLKEEQYKSVQIAEQFRTAESAQSIIGSDQLNRRADNCVKQNT</sequence>
<dbReference type="Proteomes" id="UP000250235">
    <property type="component" value="Unassembled WGS sequence"/>
</dbReference>
<evidence type="ECO:0000313" key="1">
    <source>
        <dbReference type="EMBL" id="KZV43078.1"/>
    </source>
</evidence>
<dbReference type="EMBL" id="KQ998209">
    <property type="protein sequence ID" value="KZV43078.1"/>
    <property type="molecule type" value="Genomic_DNA"/>
</dbReference>